<dbReference type="PANTHER" id="PTHR44329">
    <property type="entry name" value="SERINE/THREONINE-PROTEIN KINASE TNNI3K-RELATED"/>
    <property type="match status" value="1"/>
</dbReference>
<feature type="compositionally biased region" description="Polar residues" evidence="19">
    <location>
        <begin position="42"/>
        <end position="52"/>
    </location>
</feature>
<evidence type="ECO:0000313" key="21">
    <source>
        <dbReference type="EnsemblMetazoa" id="G27149.1:cds"/>
    </source>
</evidence>
<dbReference type="CDD" id="cd14059">
    <property type="entry name" value="STKc_MAP3K12_13"/>
    <property type="match status" value="1"/>
</dbReference>
<dbReference type="GO" id="GO:0004709">
    <property type="term" value="F:MAP kinase kinase kinase activity"/>
    <property type="evidence" value="ECO:0007669"/>
    <property type="project" value="UniProtKB-EC"/>
</dbReference>
<feature type="active site" description="Proton acceptor" evidence="16">
    <location>
        <position position="268"/>
    </location>
</feature>
<proteinExistence type="inferred from homology"/>
<comment type="catalytic activity">
    <reaction evidence="14">
        <text>L-seryl-[protein] + ATP = O-phospho-L-seryl-[protein] + ADP + H(+)</text>
        <dbReference type="Rhea" id="RHEA:17989"/>
        <dbReference type="Rhea" id="RHEA-COMP:9863"/>
        <dbReference type="Rhea" id="RHEA-COMP:11604"/>
        <dbReference type="ChEBI" id="CHEBI:15378"/>
        <dbReference type="ChEBI" id="CHEBI:29999"/>
        <dbReference type="ChEBI" id="CHEBI:30616"/>
        <dbReference type="ChEBI" id="CHEBI:83421"/>
        <dbReference type="ChEBI" id="CHEBI:456216"/>
        <dbReference type="EC" id="2.7.11.25"/>
    </reaction>
</comment>
<feature type="region of interest" description="Disordered" evidence="19">
    <location>
        <begin position="77"/>
        <end position="109"/>
    </location>
</feature>
<dbReference type="PRINTS" id="PR00109">
    <property type="entry name" value="TYRKINASE"/>
</dbReference>
<feature type="coiled-coil region" evidence="18">
    <location>
        <begin position="444"/>
        <end position="485"/>
    </location>
</feature>
<evidence type="ECO:0000256" key="3">
    <source>
        <dbReference type="ARBA" id="ARBA00006529"/>
    </source>
</evidence>
<feature type="region of interest" description="Disordered" evidence="19">
    <location>
        <begin position="784"/>
        <end position="878"/>
    </location>
</feature>
<dbReference type="InterPro" id="IPR051681">
    <property type="entry name" value="Ser/Thr_Kinases-Pseudokinases"/>
</dbReference>
<comment type="subcellular location">
    <subcellularLocation>
        <location evidence="2">Cytoplasm</location>
    </subcellularLocation>
    <subcellularLocation>
        <location evidence="1">Membrane</location>
    </subcellularLocation>
</comment>
<sequence length="952" mass="107494">MTLERNLQPEYSAVIMSTAPHRSSNLDVPQHQHQPHRDEPINSRNSPSTLNVLTTSSDFEFSNSMLQLDHDLDQLSLTEKSDDSSSSNSPTEPHSAPVTPAHRQERPPITVGYRRATQGGFLEGLLGCLRPVWTIIGKATTAELKQQDDWEIPFENITDLQWLGSGAQGAVFLGKLNGEEVAVKKVRDVNETDIKNLRRLNHPNVITFKGVCTQAPCYCIIMEYCPYGQLYEVLRDGKEIPPALILDWAKQIASGMHYLHSHKIIHRDLKSPNVLVAKNDVVKISDFGTSRTWNEKSTKMSFAGTVAWMAPEVIRNEPCSEKVDIWSFGVVVWELLSSEIPYKDVDSSAIIWGVGSNSLHLPVPSTCPEGFKLLMRQCWEAKTRNRPSFKQVLMHLEIATPELLKYSYQDFITAQAIWKDEIKEQLQLIRCEGTHMPHLEEELIKRRREELRHAQDVREHYERKLERANNLYMELTACMLQLEKRERELLKREQQLAMYSKTRKSIVRPVIRAQERIDRLSKKRAYKSGSELTSPDNPEGIMDSSMTTSSEQVLPSPTKLRMRKSRHRRSNSKGSLGSIFSSPAKAVVEAEEDLSEYHLRHCDEMDVTPRVFKFMGPGTALREYKSTEDLHLPMSDSDHTHRPSELKQVDEVAEKSVNDVCFGCDGVCSDHTCSSKRSSRISADIESNAGDSPCSPCPMSPSQTMCDIEENCVNENQSKEQTDLAVENETSFSRDKDSNENISNFPVRSGLTHIGGDSLCTSDLHNEEDNTVIYNCVKRTSSDSEIRRSPKLMQHRLSSIDSLDSAPAVGRERRRARAHKNSEDSWSEEEGEVSEYEHANRKRRSYCSTLSSEGCLSEDENNTSDHSTSFNGDGLLSTNSSENLQMELANCAVTSDGLSDKELTVRKMAQQVSNSPERVFKTSDSSSDSDECSDITVSTTVHRAQPYESHAW</sequence>
<dbReference type="InterPro" id="IPR000719">
    <property type="entry name" value="Prot_kinase_dom"/>
</dbReference>
<dbReference type="AlphaFoldDB" id="A0A8W8LAM3"/>
<dbReference type="SMART" id="SM00220">
    <property type="entry name" value="S_TKc"/>
    <property type="match status" value="1"/>
</dbReference>
<keyword evidence="6 15" id="KW-0723">Serine/threonine-protein kinase</keyword>
<evidence type="ECO:0000256" key="17">
    <source>
        <dbReference type="PIRSR" id="PIRSR038165-51"/>
    </source>
</evidence>
<keyword evidence="5" id="KW-0963">Cytoplasm</keyword>
<organism evidence="21 22">
    <name type="scientific">Magallana gigas</name>
    <name type="common">Pacific oyster</name>
    <name type="synonym">Crassostrea gigas</name>
    <dbReference type="NCBI Taxonomy" id="29159"/>
    <lineage>
        <taxon>Eukaryota</taxon>
        <taxon>Metazoa</taxon>
        <taxon>Spiralia</taxon>
        <taxon>Lophotrochozoa</taxon>
        <taxon>Mollusca</taxon>
        <taxon>Bivalvia</taxon>
        <taxon>Autobranchia</taxon>
        <taxon>Pteriomorphia</taxon>
        <taxon>Ostreida</taxon>
        <taxon>Ostreoidea</taxon>
        <taxon>Ostreidae</taxon>
        <taxon>Magallana</taxon>
    </lineage>
</organism>
<dbReference type="InterPro" id="IPR011009">
    <property type="entry name" value="Kinase-like_dom_sf"/>
</dbReference>
<dbReference type="Proteomes" id="UP000005408">
    <property type="component" value="Unassembled WGS sequence"/>
</dbReference>
<keyword evidence="7 15" id="KW-0808">Transferase</keyword>
<dbReference type="InterPro" id="IPR008271">
    <property type="entry name" value="Ser/Thr_kinase_AS"/>
</dbReference>
<dbReference type="OMA" id="REYKSED"/>
<dbReference type="OrthoDB" id="339325at2759"/>
<evidence type="ECO:0000256" key="11">
    <source>
        <dbReference type="ARBA" id="ARBA00022840"/>
    </source>
</evidence>
<dbReference type="Gene3D" id="3.30.200.20">
    <property type="entry name" value="Phosphorylase Kinase, domain 1"/>
    <property type="match status" value="1"/>
</dbReference>
<evidence type="ECO:0000256" key="15">
    <source>
        <dbReference type="PIRNR" id="PIRNR038165"/>
    </source>
</evidence>
<dbReference type="GO" id="GO:0005737">
    <property type="term" value="C:cytoplasm"/>
    <property type="evidence" value="ECO:0007669"/>
    <property type="project" value="UniProtKB-SubCell"/>
</dbReference>
<evidence type="ECO:0000259" key="20">
    <source>
        <dbReference type="PROSITE" id="PS50011"/>
    </source>
</evidence>
<feature type="compositionally biased region" description="Acidic residues" evidence="19">
    <location>
        <begin position="825"/>
        <end position="834"/>
    </location>
</feature>
<feature type="compositionally biased region" description="Basic residues" evidence="19">
    <location>
        <begin position="560"/>
        <end position="571"/>
    </location>
</feature>
<dbReference type="EnsemblMetazoa" id="G27149.1">
    <property type="protein sequence ID" value="G27149.1:cds"/>
    <property type="gene ID" value="G27149"/>
</dbReference>
<feature type="compositionally biased region" description="Polar residues" evidence="19">
    <location>
        <begin position="544"/>
        <end position="555"/>
    </location>
</feature>
<dbReference type="Pfam" id="PF07714">
    <property type="entry name" value="PK_Tyr_Ser-Thr"/>
    <property type="match status" value="1"/>
</dbReference>
<dbReference type="Gene3D" id="1.10.510.10">
    <property type="entry name" value="Transferase(Phosphotransferase) domain 1"/>
    <property type="match status" value="1"/>
</dbReference>
<feature type="region of interest" description="Disordered" evidence="19">
    <location>
        <begin position="717"/>
        <end position="745"/>
    </location>
</feature>
<evidence type="ECO:0000256" key="12">
    <source>
        <dbReference type="ARBA" id="ARBA00023136"/>
    </source>
</evidence>
<feature type="region of interest" description="Disordered" evidence="19">
    <location>
        <begin position="524"/>
        <end position="579"/>
    </location>
</feature>
<dbReference type="InterPro" id="IPR001245">
    <property type="entry name" value="Ser-Thr/Tyr_kinase_cat_dom"/>
</dbReference>
<dbReference type="PANTHER" id="PTHR44329:SF304">
    <property type="entry name" value="MITOGEN-ACTIVATED PROTEIN KINASE KINASE KINASE 13-LIKE ISOFORM X1"/>
    <property type="match status" value="1"/>
</dbReference>
<keyword evidence="10 15" id="KW-0418">Kinase</keyword>
<evidence type="ECO:0000256" key="18">
    <source>
        <dbReference type="SAM" id="Coils"/>
    </source>
</evidence>
<keyword evidence="9 15" id="KW-0547">Nucleotide-binding</keyword>
<evidence type="ECO:0000256" key="9">
    <source>
        <dbReference type="ARBA" id="ARBA00022741"/>
    </source>
</evidence>
<evidence type="ECO:0000256" key="5">
    <source>
        <dbReference type="ARBA" id="ARBA00022490"/>
    </source>
</evidence>
<evidence type="ECO:0000256" key="16">
    <source>
        <dbReference type="PIRSR" id="PIRSR038165-50"/>
    </source>
</evidence>
<accession>A0A8W8LAM3</accession>
<evidence type="ECO:0000256" key="14">
    <source>
        <dbReference type="ARBA" id="ARBA00048329"/>
    </source>
</evidence>
<evidence type="ECO:0000256" key="19">
    <source>
        <dbReference type="SAM" id="MobiDB-lite"/>
    </source>
</evidence>
<evidence type="ECO:0000256" key="10">
    <source>
        <dbReference type="ARBA" id="ARBA00022777"/>
    </source>
</evidence>
<evidence type="ECO:0000256" key="6">
    <source>
        <dbReference type="ARBA" id="ARBA00022527"/>
    </source>
</evidence>
<comment type="catalytic activity">
    <reaction evidence="13">
        <text>L-threonyl-[protein] + ATP = O-phospho-L-threonyl-[protein] + ADP + H(+)</text>
        <dbReference type="Rhea" id="RHEA:46608"/>
        <dbReference type="Rhea" id="RHEA-COMP:11060"/>
        <dbReference type="Rhea" id="RHEA-COMP:11605"/>
        <dbReference type="ChEBI" id="CHEBI:15378"/>
        <dbReference type="ChEBI" id="CHEBI:30013"/>
        <dbReference type="ChEBI" id="CHEBI:30616"/>
        <dbReference type="ChEBI" id="CHEBI:61977"/>
        <dbReference type="ChEBI" id="CHEBI:456216"/>
        <dbReference type="EC" id="2.7.11.25"/>
    </reaction>
</comment>
<feature type="binding site" evidence="17">
    <location>
        <begin position="163"/>
        <end position="171"/>
    </location>
    <ligand>
        <name>ATP</name>
        <dbReference type="ChEBI" id="CHEBI:30616"/>
    </ligand>
</feature>
<feature type="region of interest" description="Disordered" evidence="19">
    <location>
        <begin position="22"/>
        <end position="52"/>
    </location>
</feature>
<keyword evidence="18" id="KW-0175">Coiled coil</keyword>
<dbReference type="EC" id="2.7.11.25" evidence="4 15"/>
<comment type="similarity">
    <text evidence="3 15">Belongs to the protein kinase superfamily. STE Ser/Thr protein kinase family. MAP kinase kinase kinase subfamily.</text>
</comment>
<feature type="binding site" evidence="17">
    <location>
        <position position="184"/>
    </location>
    <ligand>
        <name>ATP</name>
        <dbReference type="ChEBI" id="CHEBI:30616"/>
    </ligand>
</feature>
<evidence type="ECO:0000256" key="7">
    <source>
        <dbReference type="ARBA" id="ARBA00022679"/>
    </source>
</evidence>
<dbReference type="FunFam" id="1.10.510.10:FF:000087">
    <property type="entry name" value="Mitogen-activated protein kinase kinase kinase 12"/>
    <property type="match status" value="1"/>
</dbReference>
<protein>
    <recommendedName>
        <fullName evidence="4 15">Mitogen-activated protein kinase kinase kinase</fullName>
        <ecNumber evidence="4 15">2.7.11.25</ecNumber>
    </recommendedName>
</protein>
<dbReference type="FunFam" id="3.30.200.20:FF:000095">
    <property type="entry name" value="Mitogen-activated protein kinase kinase kinase 12"/>
    <property type="match status" value="1"/>
</dbReference>
<keyword evidence="8" id="KW-0677">Repeat</keyword>
<dbReference type="GO" id="GO:0016020">
    <property type="term" value="C:membrane"/>
    <property type="evidence" value="ECO:0007669"/>
    <property type="project" value="UniProtKB-SubCell"/>
</dbReference>
<dbReference type="SUPFAM" id="SSF56112">
    <property type="entry name" value="Protein kinase-like (PK-like)"/>
    <property type="match status" value="1"/>
</dbReference>
<feature type="compositionally biased region" description="Low complexity" evidence="19">
    <location>
        <begin position="84"/>
        <end position="95"/>
    </location>
</feature>
<dbReference type="PROSITE" id="PS50011">
    <property type="entry name" value="PROTEIN_KINASE_DOM"/>
    <property type="match status" value="1"/>
</dbReference>
<dbReference type="GO" id="GO:0005524">
    <property type="term" value="F:ATP binding"/>
    <property type="evidence" value="ECO:0007669"/>
    <property type="project" value="UniProtKB-KW"/>
</dbReference>
<dbReference type="InterPro" id="IPR017419">
    <property type="entry name" value="MAP3K12_MAP3K13"/>
</dbReference>
<evidence type="ECO:0000256" key="4">
    <source>
        <dbReference type="ARBA" id="ARBA00012406"/>
    </source>
</evidence>
<feature type="region of interest" description="Disordered" evidence="19">
    <location>
        <begin position="909"/>
        <end position="937"/>
    </location>
</feature>
<dbReference type="PROSITE" id="PS00108">
    <property type="entry name" value="PROTEIN_KINASE_ST"/>
    <property type="match status" value="1"/>
</dbReference>
<keyword evidence="22" id="KW-1185">Reference proteome</keyword>
<feature type="domain" description="Protein kinase" evidence="20">
    <location>
        <begin position="157"/>
        <end position="398"/>
    </location>
</feature>
<evidence type="ECO:0000256" key="1">
    <source>
        <dbReference type="ARBA" id="ARBA00004370"/>
    </source>
</evidence>
<evidence type="ECO:0000256" key="2">
    <source>
        <dbReference type="ARBA" id="ARBA00004496"/>
    </source>
</evidence>
<dbReference type="PIRSF" id="PIRSF038165">
    <property type="entry name" value="MAPKKK12_MAPKKK13"/>
    <property type="match status" value="1"/>
</dbReference>
<evidence type="ECO:0000256" key="13">
    <source>
        <dbReference type="ARBA" id="ARBA00047559"/>
    </source>
</evidence>
<reference evidence="21" key="1">
    <citation type="submission" date="2022-08" db="UniProtKB">
        <authorList>
            <consortium name="EnsemblMetazoa"/>
        </authorList>
    </citation>
    <scope>IDENTIFICATION</scope>
    <source>
        <strain evidence="21">05x7-T-G4-1.051#20</strain>
    </source>
</reference>
<evidence type="ECO:0000313" key="22">
    <source>
        <dbReference type="Proteomes" id="UP000005408"/>
    </source>
</evidence>
<keyword evidence="12" id="KW-0472">Membrane</keyword>
<evidence type="ECO:0000256" key="8">
    <source>
        <dbReference type="ARBA" id="ARBA00022737"/>
    </source>
</evidence>
<keyword evidence="11 15" id="KW-0067">ATP-binding</keyword>
<name>A0A8W8LAM3_MAGGI</name>
<feature type="compositionally biased region" description="Polar residues" evidence="19">
    <location>
        <begin position="864"/>
        <end position="878"/>
    </location>
</feature>